<evidence type="ECO:0000256" key="6">
    <source>
        <dbReference type="ARBA" id="ARBA00022692"/>
    </source>
</evidence>
<feature type="coiled-coil region" evidence="10">
    <location>
        <begin position="176"/>
        <end position="207"/>
    </location>
</feature>
<dbReference type="InterPro" id="IPR058982">
    <property type="entry name" value="Beta-barrel_AprE"/>
</dbReference>
<evidence type="ECO:0000256" key="2">
    <source>
        <dbReference type="ARBA" id="ARBA00009477"/>
    </source>
</evidence>
<evidence type="ECO:0000256" key="8">
    <source>
        <dbReference type="ARBA" id="ARBA00023136"/>
    </source>
</evidence>
<comment type="similarity">
    <text evidence="2 9">Belongs to the membrane fusion protein (MFP) (TC 8.A.1) family.</text>
</comment>
<keyword evidence="8 9" id="KW-0472">Membrane</keyword>
<proteinExistence type="inferred from homology"/>
<feature type="coiled-coil region" evidence="10">
    <location>
        <begin position="235"/>
        <end position="291"/>
    </location>
</feature>
<evidence type="ECO:0000256" key="10">
    <source>
        <dbReference type="SAM" id="Coils"/>
    </source>
</evidence>
<name>A0A849K4A1_9BURK</name>
<dbReference type="PANTHER" id="PTHR30386:SF17">
    <property type="entry name" value="ALKALINE PROTEASE SECRETION PROTEIN APRE"/>
    <property type="match status" value="1"/>
</dbReference>
<keyword evidence="3 9" id="KW-0813">Transport</keyword>
<keyword evidence="6 9" id="KW-0812">Transmembrane</keyword>
<dbReference type="NCBIfam" id="TIGR01843">
    <property type="entry name" value="type_I_hlyD"/>
    <property type="match status" value="1"/>
</dbReference>
<dbReference type="Gene3D" id="2.40.50.100">
    <property type="match status" value="1"/>
</dbReference>
<gene>
    <name evidence="13" type="ORF">HK415_09030</name>
</gene>
<evidence type="ECO:0000256" key="7">
    <source>
        <dbReference type="ARBA" id="ARBA00022989"/>
    </source>
</evidence>
<evidence type="ECO:0000256" key="4">
    <source>
        <dbReference type="ARBA" id="ARBA00022475"/>
    </source>
</evidence>
<dbReference type="RefSeq" id="WP_171558315.1">
    <property type="nucleotide sequence ID" value="NZ_JABFCS010000001.1"/>
</dbReference>
<feature type="domain" description="AprE-like long alpha-helical hairpin" evidence="11">
    <location>
        <begin position="101"/>
        <end position="290"/>
    </location>
</feature>
<dbReference type="Gene3D" id="2.40.30.170">
    <property type="match status" value="1"/>
</dbReference>
<feature type="domain" description="AprE-like beta-barrel" evidence="12">
    <location>
        <begin position="333"/>
        <end position="420"/>
    </location>
</feature>
<reference evidence="13 14" key="2">
    <citation type="submission" date="2020-06" db="EMBL/GenBank/DDBJ databases">
        <title>Ramlibacter rhizophilus sp. nov., isolated from rhizosphere soil of national flower Mugunghwa from South Korea.</title>
        <authorList>
            <person name="Zheng-Fei Y."/>
            <person name="Huan T."/>
        </authorList>
    </citation>
    <scope>NUCLEOTIDE SEQUENCE [LARGE SCALE GENOMIC DNA]</scope>
    <source>
        <strain evidence="13 14">B156</strain>
    </source>
</reference>
<dbReference type="Pfam" id="PF26002">
    <property type="entry name" value="Beta-barrel_AprE"/>
    <property type="match status" value="1"/>
</dbReference>
<evidence type="ECO:0000256" key="9">
    <source>
        <dbReference type="RuleBase" id="RU365093"/>
    </source>
</evidence>
<keyword evidence="14" id="KW-1185">Reference proteome</keyword>
<keyword evidence="4 9" id="KW-1003">Cell membrane</keyword>
<evidence type="ECO:0000256" key="5">
    <source>
        <dbReference type="ARBA" id="ARBA00022519"/>
    </source>
</evidence>
<keyword evidence="5 9" id="KW-0997">Cell inner membrane</keyword>
<dbReference type="Gene3D" id="1.10.287.470">
    <property type="entry name" value="Helix hairpin bin"/>
    <property type="match status" value="1"/>
</dbReference>
<protein>
    <recommendedName>
        <fullName evidence="9">Membrane fusion protein (MFP) family protein</fullName>
    </recommendedName>
</protein>
<reference evidence="13 14" key="1">
    <citation type="submission" date="2020-05" db="EMBL/GenBank/DDBJ databases">
        <authorList>
            <person name="Khan S.A."/>
            <person name="Jeon C.O."/>
            <person name="Chun B.H."/>
        </authorList>
    </citation>
    <scope>NUCLEOTIDE SEQUENCE [LARGE SCALE GENOMIC DNA]</scope>
    <source>
        <strain evidence="13 14">B156</strain>
    </source>
</reference>
<dbReference type="AlphaFoldDB" id="A0A849K4A1"/>
<dbReference type="PANTHER" id="PTHR30386">
    <property type="entry name" value="MEMBRANE FUSION SUBUNIT OF EMRAB-TOLC MULTIDRUG EFFLUX PUMP"/>
    <property type="match status" value="1"/>
</dbReference>
<dbReference type="Pfam" id="PF25994">
    <property type="entry name" value="HH_AprE"/>
    <property type="match status" value="1"/>
</dbReference>
<keyword evidence="10" id="KW-0175">Coiled coil</keyword>
<dbReference type="GO" id="GO:0005886">
    <property type="term" value="C:plasma membrane"/>
    <property type="evidence" value="ECO:0007669"/>
    <property type="project" value="UniProtKB-SubCell"/>
</dbReference>
<evidence type="ECO:0000256" key="3">
    <source>
        <dbReference type="ARBA" id="ARBA00022448"/>
    </source>
</evidence>
<dbReference type="GO" id="GO:0015031">
    <property type="term" value="P:protein transport"/>
    <property type="evidence" value="ECO:0007669"/>
    <property type="project" value="InterPro"/>
</dbReference>
<evidence type="ECO:0000313" key="13">
    <source>
        <dbReference type="EMBL" id="NNU43272.1"/>
    </source>
</evidence>
<evidence type="ECO:0000256" key="1">
    <source>
        <dbReference type="ARBA" id="ARBA00004377"/>
    </source>
</evidence>
<accession>A0A849K4A1</accession>
<dbReference type="EMBL" id="JABFCS010000001">
    <property type="protein sequence ID" value="NNU43272.1"/>
    <property type="molecule type" value="Genomic_DNA"/>
</dbReference>
<feature type="transmembrane region" description="Helical" evidence="9">
    <location>
        <begin position="29"/>
        <end position="58"/>
    </location>
</feature>
<keyword evidence="7 9" id="KW-1133">Transmembrane helix</keyword>
<comment type="caution">
    <text evidence="13">The sequence shown here is derived from an EMBL/GenBank/DDBJ whole genome shotgun (WGS) entry which is preliminary data.</text>
</comment>
<comment type="subcellular location">
    <subcellularLocation>
        <location evidence="1 9">Cell inner membrane</location>
        <topology evidence="1 9">Single-pass membrane protein</topology>
    </subcellularLocation>
</comment>
<evidence type="ECO:0000259" key="11">
    <source>
        <dbReference type="Pfam" id="PF25994"/>
    </source>
</evidence>
<evidence type="ECO:0000259" key="12">
    <source>
        <dbReference type="Pfam" id="PF26002"/>
    </source>
</evidence>
<dbReference type="PRINTS" id="PR01490">
    <property type="entry name" value="RTXTOXIND"/>
</dbReference>
<dbReference type="InterPro" id="IPR010129">
    <property type="entry name" value="T1SS_HlyD"/>
</dbReference>
<dbReference type="Proteomes" id="UP000552954">
    <property type="component" value="Unassembled WGS sequence"/>
</dbReference>
<sequence length="445" mass="48812">MSTEILTPLAVPAARSSQEHAVRLVRSGWWVIAGAVLPIGLWMGLAPLSMAVVAPAVVKVDLNRRPVQHLEGGTVREVLVRDGQHVKAGDPVLILGDVRVDADRNRLDYRVHVERAALTRLEAEQAMAGALRFPDDLVRVGRHDERIAQAMAKESALFRAQRHSLDSGTALMRTQREHVEKELAAVRAQIQQAQKSLELQRSDLEANRGLVNQGFVSASRISQLEAVVVDYAAKLEERRTELARADQRLAEIDLKIQSARNDYVKAASDQLKAAAQRLSEIEQEQRKSEDAATRQVVVAPATGEVIDLKFTSPGAVVRPGDPIADIVPSNTQLMVEARVRPEDIANVQLGQAARVKFTALKYRNSMMVSGKVTYVSGDRLVERQTGEPYYSAMILADSVALAASGDFKLQAGMPAEVYIEGSKQTALQYLAEPVTTTLRRAGRQM</sequence>
<evidence type="ECO:0000313" key="14">
    <source>
        <dbReference type="Proteomes" id="UP000552954"/>
    </source>
</evidence>
<dbReference type="InterPro" id="IPR050739">
    <property type="entry name" value="MFP"/>
</dbReference>
<dbReference type="InterPro" id="IPR058781">
    <property type="entry name" value="HH_AprE-like"/>
</dbReference>
<organism evidence="13 14">
    <name type="scientific">Ramlibacter montanisoli</name>
    <dbReference type="NCBI Taxonomy" id="2732512"/>
    <lineage>
        <taxon>Bacteria</taxon>
        <taxon>Pseudomonadati</taxon>
        <taxon>Pseudomonadota</taxon>
        <taxon>Betaproteobacteria</taxon>
        <taxon>Burkholderiales</taxon>
        <taxon>Comamonadaceae</taxon>
        <taxon>Ramlibacter</taxon>
    </lineage>
</organism>